<evidence type="ECO:0000313" key="7">
    <source>
        <dbReference type="Proteomes" id="UP000467006"/>
    </source>
</evidence>
<keyword evidence="7" id="KW-1185">Reference proteome</keyword>
<dbReference type="Pfam" id="PF01593">
    <property type="entry name" value="Amino_oxidase"/>
    <property type="match status" value="1"/>
</dbReference>
<accession>A0A7I7JZY2</accession>
<dbReference type="KEGG" id="mdu:MDUV_16510"/>
<keyword evidence="4" id="KW-0521">NADP</keyword>
<protein>
    <submittedName>
        <fullName evidence="6">Phytoene dehydrogenase</fullName>
    </submittedName>
</protein>
<dbReference type="InterPro" id="IPR052206">
    <property type="entry name" value="Retinol_saturase"/>
</dbReference>
<dbReference type="OrthoDB" id="9774675at2"/>
<evidence type="ECO:0000256" key="5">
    <source>
        <dbReference type="ARBA" id="ARBA00023027"/>
    </source>
</evidence>
<dbReference type="InterPro" id="IPR036188">
    <property type="entry name" value="FAD/NAD-bd_sf"/>
</dbReference>
<dbReference type="Gene3D" id="3.50.50.60">
    <property type="entry name" value="FAD/NAD(P)-binding domain"/>
    <property type="match status" value="2"/>
</dbReference>
<evidence type="ECO:0000256" key="2">
    <source>
        <dbReference type="ARBA" id="ARBA00022729"/>
    </source>
</evidence>
<dbReference type="EMBL" id="AP022563">
    <property type="protein sequence ID" value="BBX16791.1"/>
    <property type="molecule type" value="Genomic_DNA"/>
</dbReference>
<reference evidence="6 7" key="1">
    <citation type="journal article" date="2019" name="Emerg. Microbes Infect.">
        <title>Comprehensive subspecies identification of 175 nontuberculous mycobacteria species based on 7547 genomic profiles.</title>
        <authorList>
            <person name="Matsumoto Y."/>
            <person name="Kinjo T."/>
            <person name="Motooka D."/>
            <person name="Nabeya D."/>
            <person name="Jung N."/>
            <person name="Uechi K."/>
            <person name="Horii T."/>
            <person name="Iida T."/>
            <person name="Fujita J."/>
            <person name="Nakamura S."/>
        </authorList>
    </citation>
    <scope>NUCLEOTIDE SEQUENCE [LARGE SCALE GENOMIC DNA]</scope>
    <source>
        <strain evidence="6 7">JCM 6396</strain>
    </source>
</reference>
<dbReference type="PANTHER" id="PTHR46091:SF3">
    <property type="entry name" value="AMINE OXIDASE DOMAIN-CONTAINING PROTEIN"/>
    <property type="match status" value="1"/>
</dbReference>
<dbReference type="SUPFAM" id="SSF51905">
    <property type="entry name" value="FAD/NAD(P)-binding domain"/>
    <property type="match status" value="1"/>
</dbReference>
<name>A0A7I7JZY2_9MYCO</name>
<keyword evidence="2" id="KW-0732">Signal</keyword>
<gene>
    <name evidence="6" type="ORF">MDUV_16510</name>
</gene>
<evidence type="ECO:0000256" key="3">
    <source>
        <dbReference type="ARBA" id="ARBA00022827"/>
    </source>
</evidence>
<evidence type="ECO:0000256" key="4">
    <source>
        <dbReference type="ARBA" id="ARBA00022857"/>
    </source>
</evidence>
<dbReference type="AlphaFoldDB" id="A0A7I7JZY2"/>
<keyword evidence="3" id="KW-0274">FAD</keyword>
<proteinExistence type="predicted"/>
<dbReference type="RefSeq" id="WP_098001188.1">
    <property type="nucleotide sequence ID" value="NZ_AP022563.1"/>
</dbReference>
<dbReference type="InterPro" id="IPR002937">
    <property type="entry name" value="Amino_oxidase"/>
</dbReference>
<evidence type="ECO:0000313" key="6">
    <source>
        <dbReference type="EMBL" id="BBX16791.1"/>
    </source>
</evidence>
<organism evidence="6 7">
    <name type="scientific">Mycolicibacterium duvalii</name>
    <dbReference type="NCBI Taxonomy" id="39688"/>
    <lineage>
        <taxon>Bacteria</taxon>
        <taxon>Bacillati</taxon>
        <taxon>Actinomycetota</taxon>
        <taxon>Actinomycetes</taxon>
        <taxon>Mycobacteriales</taxon>
        <taxon>Mycobacteriaceae</taxon>
        <taxon>Mycolicibacterium</taxon>
    </lineage>
</organism>
<keyword evidence="5" id="KW-0520">NAD</keyword>
<sequence>MATTRSDAEAIVIGAGTGGLTAAAYLAALGRRVLVVDRQPMPGGNTASFTHDGYEFDIGLHYLGGWAGSHPGLRAVLEPLGIDLRYRELDPDGFDELVFDGMTFRVPRGIEEFRARLHEQFPDERDRIDRHLRRIATITDELEAAAPVRFEPRSLLSTVWRTRVAAATAPVTLGRWFDHLGCSPRLRTVLNWCHGIAGVAPSEISLGMHAVGVMHYLAGAWYPEGGGRSVVNALLRVILDHGGEVLLDSEAELIHVDDHGVCGVRVTDSVGTSHELRTRAVISAADIKHTYGRLLAEVDIPARVQRRVRNYRMAAPLFVDYLILDRDLRAEGVSNHNWLVCTDDDVDGLYKACARGESRIGSAFITAASVKDPDNPRLCRAGQTNLQVMSIAPAGRGFWGDNDAYARRKSEFRDALLAVAERAIPGLRDAIVYEESASPVTWERYLRNSGGTSYGIAATPDQWMLRRPGAKTDIPGLFLAGASTRTGHGITGVAIGGMEAAALAAGAPRWPLHRSARTVSTGA</sequence>
<dbReference type="PANTHER" id="PTHR46091">
    <property type="entry name" value="BLR7054 PROTEIN"/>
    <property type="match status" value="1"/>
</dbReference>
<dbReference type="GO" id="GO:0016491">
    <property type="term" value="F:oxidoreductase activity"/>
    <property type="evidence" value="ECO:0007669"/>
    <property type="project" value="InterPro"/>
</dbReference>
<evidence type="ECO:0000256" key="1">
    <source>
        <dbReference type="ARBA" id="ARBA00022630"/>
    </source>
</evidence>
<dbReference type="Proteomes" id="UP000467006">
    <property type="component" value="Chromosome"/>
</dbReference>
<keyword evidence="1" id="KW-0285">Flavoprotein</keyword>